<feature type="compositionally biased region" description="Basic and acidic residues" evidence="2">
    <location>
        <begin position="5893"/>
        <end position="5907"/>
    </location>
</feature>
<dbReference type="InterPro" id="IPR038891">
    <property type="entry name" value="FSIP2"/>
</dbReference>
<dbReference type="GO" id="GO:0061512">
    <property type="term" value="P:protein localization to cilium"/>
    <property type="evidence" value="ECO:0007669"/>
    <property type="project" value="Ensembl"/>
</dbReference>
<dbReference type="InParanoid" id="G1SPA9"/>
<feature type="compositionally biased region" description="Polar residues" evidence="2">
    <location>
        <begin position="1393"/>
        <end position="1404"/>
    </location>
</feature>
<dbReference type="STRING" id="9986.ENSOCUP00000004866"/>
<dbReference type="eggNOG" id="ENOG502S41A">
    <property type="taxonomic scope" value="Eukaryota"/>
</dbReference>
<dbReference type="InterPro" id="IPR031554">
    <property type="entry name" value="FSIP2_C"/>
</dbReference>
<feature type="compositionally biased region" description="Polar residues" evidence="2">
    <location>
        <begin position="1451"/>
        <end position="1462"/>
    </location>
</feature>
<dbReference type="SMR" id="G1SPA9"/>
<evidence type="ECO:0000256" key="2">
    <source>
        <dbReference type="SAM" id="MobiDB-lite"/>
    </source>
</evidence>
<dbReference type="GeneID" id="100352662"/>
<dbReference type="Pfam" id="PF15783">
    <property type="entry name" value="FSIP2"/>
    <property type="match status" value="4"/>
</dbReference>
<dbReference type="EMBL" id="AAGW02003635">
    <property type="status" value="NOT_ANNOTATED_CDS"/>
    <property type="molecule type" value="Genomic_DNA"/>
</dbReference>
<dbReference type="GO" id="GO:0005739">
    <property type="term" value="C:mitochondrion"/>
    <property type="evidence" value="ECO:0007669"/>
    <property type="project" value="TreeGrafter"/>
</dbReference>
<feature type="domain" description="Fibrous sheath-interacting protein 2 C-terminal" evidence="3">
    <location>
        <begin position="5912"/>
        <end position="6786"/>
    </location>
</feature>
<evidence type="ECO:0000259" key="3">
    <source>
        <dbReference type="Pfam" id="PF15783"/>
    </source>
</evidence>
<feature type="compositionally biased region" description="Basic and acidic residues" evidence="2">
    <location>
        <begin position="3206"/>
        <end position="3218"/>
    </location>
</feature>
<protein>
    <submittedName>
        <fullName evidence="4">Fibrous sheath interacting protein 2</fullName>
    </submittedName>
</protein>
<dbReference type="EMBL" id="AAGW02003636">
    <property type="status" value="NOT_ANNOTATED_CDS"/>
    <property type="molecule type" value="Genomic_DNA"/>
</dbReference>
<evidence type="ECO:0000313" key="5">
    <source>
        <dbReference type="Proteomes" id="UP000001811"/>
    </source>
</evidence>
<feature type="coiled-coil region" evidence="1">
    <location>
        <begin position="5147"/>
        <end position="5174"/>
    </location>
</feature>
<dbReference type="GO" id="GO:0097225">
    <property type="term" value="C:sperm midpiece"/>
    <property type="evidence" value="ECO:0007669"/>
    <property type="project" value="Ensembl"/>
</dbReference>
<dbReference type="Proteomes" id="UP000001811">
    <property type="component" value="Chromosome 7"/>
</dbReference>
<feature type="region of interest" description="Disordered" evidence="2">
    <location>
        <begin position="1372"/>
        <end position="1412"/>
    </location>
</feature>
<dbReference type="RefSeq" id="XP_051705327.1">
    <property type="nucleotide sequence ID" value="XM_051849367.2"/>
</dbReference>
<keyword evidence="1" id="KW-0175">Coiled coil</keyword>
<dbReference type="GO" id="GO:0120212">
    <property type="term" value="C:sperm head-tail coupling apparatus"/>
    <property type="evidence" value="ECO:0007669"/>
    <property type="project" value="Ensembl"/>
</dbReference>
<dbReference type="GO" id="GO:0097229">
    <property type="term" value="C:sperm end piece"/>
    <property type="evidence" value="ECO:0007669"/>
    <property type="project" value="Ensembl"/>
</dbReference>
<dbReference type="EMBL" id="AAGW02003634">
    <property type="status" value="NOT_ANNOTATED_CDS"/>
    <property type="molecule type" value="Genomic_DNA"/>
</dbReference>
<dbReference type="HOGENOM" id="CLU_000048_0_0_1"/>
<reference evidence="4" key="3">
    <citation type="submission" date="2025-09" db="UniProtKB">
        <authorList>
            <consortium name="Ensembl"/>
        </authorList>
    </citation>
    <scope>IDENTIFICATION</scope>
    <source>
        <strain evidence="4">Thorbecke</strain>
    </source>
</reference>
<feature type="coiled-coil region" evidence="1">
    <location>
        <begin position="229"/>
        <end position="292"/>
    </location>
</feature>
<dbReference type="OrthoDB" id="8197715at2759"/>
<dbReference type="FunCoup" id="G1SPA9">
    <property type="interactions" value="12"/>
</dbReference>
<dbReference type="KEGG" id="ocu:100352662"/>
<accession>G1SPA9</accession>
<feature type="domain" description="Fibrous sheath-interacting protein 2 C-terminal" evidence="3">
    <location>
        <begin position="4933"/>
        <end position="5502"/>
    </location>
</feature>
<gene>
    <name evidence="4" type="primary">FSIP2</name>
</gene>
<dbReference type="PaxDb" id="9986-ENSOCUP00000004866"/>
<dbReference type="PANTHER" id="PTHR21856">
    <property type="entry name" value="FIBROUS SHEATH-INTERACTING PROTEIN 2"/>
    <property type="match status" value="1"/>
</dbReference>
<dbReference type="EMBL" id="AAGW02003633">
    <property type="status" value="NOT_ANNOTATED_CDS"/>
    <property type="molecule type" value="Genomic_DNA"/>
</dbReference>
<dbReference type="Ensembl" id="ENSOCUT00000005607.4">
    <property type="protein sequence ID" value="ENSOCUP00000004866.3"/>
    <property type="gene ID" value="ENSOCUG00000005608.4"/>
</dbReference>
<feature type="region of interest" description="Disordered" evidence="2">
    <location>
        <begin position="5856"/>
        <end position="5907"/>
    </location>
</feature>
<feature type="domain" description="Fibrous sheath-interacting protein 2 C-terminal" evidence="3">
    <location>
        <begin position="4024"/>
        <end position="4576"/>
    </location>
</feature>
<feature type="region of interest" description="Disordered" evidence="2">
    <location>
        <begin position="1447"/>
        <end position="1471"/>
    </location>
</feature>
<organism evidence="4 5">
    <name type="scientific">Oryctolagus cuniculus</name>
    <name type="common">Rabbit</name>
    <dbReference type="NCBI Taxonomy" id="9986"/>
    <lineage>
        <taxon>Eukaryota</taxon>
        <taxon>Metazoa</taxon>
        <taxon>Chordata</taxon>
        <taxon>Craniata</taxon>
        <taxon>Vertebrata</taxon>
        <taxon>Euteleostomi</taxon>
        <taxon>Mammalia</taxon>
        <taxon>Eutheria</taxon>
        <taxon>Euarchontoglires</taxon>
        <taxon>Glires</taxon>
        <taxon>Lagomorpha</taxon>
        <taxon>Leporidae</taxon>
        <taxon>Oryctolagus</taxon>
    </lineage>
</organism>
<reference evidence="4 5" key="1">
    <citation type="journal article" date="2011" name="Nature">
        <title>A high-resolution map of human evolutionary constraint using 29 mammals.</title>
        <authorList>
            <person name="Lindblad-Toh K."/>
            <person name="Garber M."/>
            <person name="Zuk O."/>
            <person name="Lin M.F."/>
            <person name="Parker B.J."/>
            <person name="Washietl S."/>
            <person name="Kheradpour P."/>
            <person name="Ernst J."/>
            <person name="Jordan G."/>
            <person name="Mauceli E."/>
            <person name="Ward L.D."/>
            <person name="Lowe C.B."/>
            <person name="Holloway A.K."/>
            <person name="Clamp M."/>
            <person name="Gnerre S."/>
            <person name="Alfoldi J."/>
            <person name="Beal K."/>
            <person name="Chang J."/>
            <person name="Clawson H."/>
            <person name="Cuff J."/>
            <person name="Di Palma F."/>
            <person name="Fitzgerald S."/>
            <person name="Flicek P."/>
            <person name="Guttman M."/>
            <person name="Hubisz M.J."/>
            <person name="Jaffe D.B."/>
            <person name="Jungreis I."/>
            <person name="Kent W.J."/>
            <person name="Kostka D."/>
            <person name="Lara M."/>
            <person name="Martins A.L."/>
            <person name="Massingham T."/>
            <person name="Moltke I."/>
            <person name="Raney B.J."/>
            <person name="Rasmussen M.D."/>
            <person name="Robinson J."/>
            <person name="Stark A."/>
            <person name="Vilella A.J."/>
            <person name="Wen J."/>
            <person name="Xie X."/>
            <person name="Zody M.C."/>
            <person name="Baldwin J."/>
            <person name="Bloom T."/>
            <person name="Chin C.W."/>
            <person name="Heiman D."/>
            <person name="Nicol R."/>
            <person name="Nusbaum C."/>
            <person name="Young S."/>
            <person name="Wilkinson J."/>
            <person name="Worley K.C."/>
            <person name="Kovar C.L."/>
            <person name="Muzny D.M."/>
            <person name="Gibbs R.A."/>
            <person name="Cree A."/>
            <person name="Dihn H.H."/>
            <person name="Fowler G."/>
            <person name="Jhangiani S."/>
            <person name="Joshi V."/>
            <person name="Lee S."/>
            <person name="Lewis L.R."/>
            <person name="Nazareth L.V."/>
            <person name="Okwuonu G."/>
            <person name="Santibanez J."/>
            <person name="Warren W.C."/>
            <person name="Mardis E.R."/>
            <person name="Weinstock G.M."/>
            <person name="Wilson R.K."/>
            <person name="Delehaunty K."/>
            <person name="Dooling D."/>
            <person name="Fronik C."/>
            <person name="Fulton L."/>
            <person name="Fulton B."/>
            <person name="Graves T."/>
            <person name="Minx P."/>
            <person name="Sodergren E."/>
            <person name="Birney E."/>
            <person name="Margulies E.H."/>
            <person name="Herrero J."/>
            <person name="Green E.D."/>
            <person name="Haussler D."/>
            <person name="Siepel A."/>
            <person name="Goldman N."/>
            <person name="Pollard K.S."/>
            <person name="Pedersen J.S."/>
            <person name="Lander E.S."/>
            <person name="Kellis M."/>
        </authorList>
    </citation>
    <scope>NUCLEOTIDE SEQUENCE [LARGE SCALE GENOMIC DNA]</scope>
    <source>
        <strain evidence="4 5">Thorbecke inbred</strain>
    </source>
</reference>
<dbReference type="OMA" id="RKTECFS"/>
<dbReference type="PANTHER" id="PTHR21856:SF7">
    <property type="entry name" value="FIBROUS SHEATH-INTERACTING PROTEIN 2"/>
    <property type="match status" value="1"/>
</dbReference>
<reference evidence="4" key="2">
    <citation type="submission" date="2025-08" db="UniProtKB">
        <authorList>
            <consortium name="Ensembl"/>
        </authorList>
    </citation>
    <scope>IDENTIFICATION</scope>
    <source>
        <strain evidence="4">Thorbecke</strain>
    </source>
</reference>
<feature type="region of interest" description="Disordered" evidence="2">
    <location>
        <begin position="3206"/>
        <end position="3237"/>
    </location>
</feature>
<dbReference type="EMBL" id="AAGW02003637">
    <property type="status" value="NOT_ANNOTATED_CDS"/>
    <property type="molecule type" value="Genomic_DNA"/>
</dbReference>
<dbReference type="GO" id="GO:0097228">
    <property type="term" value="C:sperm principal piece"/>
    <property type="evidence" value="ECO:0007669"/>
    <property type="project" value="Ensembl"/>
</dbReference>
<feature type="region of interest" description="Disordered" evidence="2">
    <location>
        <begin position="321"/>
        <end position="341"/>
    </location>
</feature>
<feature type="region of interest" description="Disordered" evidence="2">
    <location>
        <begin position="2614"/>
        <end position="2644"/>
    </location>
</feature>
<dbReference type="GO" id="GO:0007288">
    <property type="term" value="P:sperm axoneme assembly"/>
    <property type="evidence" value="ECO:0007669"/>
    <property type="project" value="Ensembl"/>
</dbReference>
<dbReference type="GeneTree" id="ENSGT00680000100018"/>
<feature type="domain" description="Fibrous sheath-interacting protein 2 C-terminal" evidence="3">
    <location>
        <begin position="4697"/>
        <end position="4794"/>
    </location>
</feature>
<evidence type="ECO:0000313" key="4">
    <source>
        <dbReference type="Ensembl" id="ENSOCUP00000004866.3"/>
    </source>
</evidence>
<feature type="compositionally biased region" description="Basic and acidic residues" evidence="2">
    <location>
        <begin position="1378"/>
        <end position="1392"/>
    </location>
</feature>
<feature type="region of interest" description="Disordered" evidence="2">
    <location>
        <begin position="5709"/>
        <end position="5786"/>
    </location>
</feature>
<keyword evidence="5" id="KW-1185">Reference proteome</keyword>
<dbReference type="CTD" id="401024"/>
<proteinExistence type="predicted"/>
<dbReference type="Bgee" id="ENSOCUG00000005608">
    <property type="expression patterns" value="Expressed in testis"/>
</dbReference>
<evidence type="ECO:0000256" key="1">
    <source>
        <dbReference type="SAM" id="Coils"/>
    </source>
</evidence>
<sequence length="6918" mass="780648">MELYLSACSKAANAAAAKTAASSLAADTQQCGDGAHKTQFPGVGAAQLLDLPLGVKLPVIPGSDTVFFTTNISEKLFRPSYGFNLTDPYCRLFENQYKSLHDPHLRAYYKRKDILRRLKKGGYITSNNKVVCTLRELNKYRQYLTSLKLDFERNYIREQKMLAKQIHKLQESQILGCSGITHFQNWLLQEGPQCVKDRERSIRHRYLDMISRELEQRERTAEEQRLLRMDREERQQREHTRRKLSLRRKIEEEWKIKEMLLLTRIEEDVKREQRIEEQRRKTREESDRKKQALLEKKMAYHLQKMQETGFKEEDIGKSTFEYRGQDGTLGESSPKKKKKNSDDIKLLFPADDQKICKEVYGQANAAYHSQSSSKTVLKKSTSVVVPPDVQDNDTEKKLTKKSSIFDDRGAINMSTQESVITAQTSPTKNFPRASQSLLDPQKGEKRTNVDWNGRTTKRSSYLCESGPQTHNTAPGIFSTPVYSNMQQNILQNCLQEKVTSEELYSIIQNIMTWVVATVTSILYPAITKYEERLQNNTYPVSDDSVLSSDSSSFCSTCSEEFTYGNYTSAATKTFQTEPCTFELDMSVRRPTTPFKPPSAHIERTVVGTTYHRTGQSITSELKYNRASLVYSFPNLRSCKSDSHLLVSFETGPRKSKDATTETDGLVSPLFCDKKTKAVDEMKNLKNVFVDFKCHLKGETELILGSIFQEIMSDLTQAIPSLSSVTAEVFVDQDESEKEDLLSNVDICSVASEIVENMLEKLESAVEKKCVEICSQEDLSVNISPRLTASEEYFMSSNGKPLEASLPYTLEPMSDIAEDMVQAILEKLMSLASCKQNELFHLEDTSSLSNEQPKKDPTCMFLQRESSNKCSPQPETANLIVKEEIQGLISHAFSQSSLVGHIKEAVSIILGYVQTELNNERLIASEETVVLLQLLDGIFSQLREESVRADVPKSKHPSERIPPDIEEKYRFTGTRLSNGPRSRRLYSPVNVPGMVLYSEDDNEEINKIVKNALDSSFRDEKEKSQEKIPNHWFTKENTGFEHTKNIKVSRKPPSQSKIALHDWGLNTEPQSLNNEDILKENSCLHKDIYVFSQNQMYQIQMASENIVKNILTEMIKGLSPVPSGHLGCRTSKEDSVFISEKPQGSSHQERMDQMFSVSEISSVAQEITDAVLNILHKESNYIPNTASSSVHQTVVDNSDTSHIVKDMPNKKPLKIWFDSEKKMKYLSSINIDPARTSGLKSGESGPKPVDDIIDKIINTIFKRLKVFICPKLQMHFKPSLAKHSSLQNHLSTYTTKVVHIVLRAIQNELECNKKALNLKEIDHNKTLPCRGFFVKTDKKSGSLVTNLGDNVTGSPLLTLICEILLSGNEGQENISLPSEKARSETSYELHSADKQNSFPSSQNKKSLQKRLDTPCTLQSVNNRSDLKKKAKLQVLDRIGETLHEMLSKVTGAHSQSQPSCSQQNREKTNSDRQMAATLQSKIELISKTILEYILAKLCCFDMDTSFASSGFKSVSESLDIDSLSFASVIEEMTKCTSIISRMIQDDDSQEVTKIKAKTISPMFSKTGSKEDTHPNKLKAIASDILNTVFAKLEGFANGNLESVGDINEDNKKNNNMDWEWESHSVFTDTHEEPLHSVLFMHAKKASSAILKAIQTELNMNPSDLKTSVKTSPPGTQVLKNIVNLILDAVSSNMFNETESKEQDMETYRYRPSCGNLPGGAESDSFLDDDTHREKEFIRDKALVREETNSHALEQRVLERTLNKIEVKFKETHKSPVVPIIRNILNEIFQNALINQLNLHGMPHNVLEPIAQTSVQFTGNMMDPLVSEKDVTIVANDVVRTVFHKLYSAVMVERNIRENKYKAITSSTNVSFQNHTYEGKSSVPMLDRNLCTFQSRFSVDKQVNINVTEDIVQAILTNLETFVTSKVESLFFSQVCTIVPVALPNQQDKSTFSRSLSAKDSYYDEQFSYGSMNHIKSGKTNSLSQLPLSKLNAYATEVAKKILQGIKHELDKERESPSLTHNIVGSESITSQVVNSVLSIVSCKSKCNKNNSNKQNNSDQQESIIKKLFNKTEYQKALQIQIQDTVEEMICDIYEKILHQNNLPFPASTLKCSIAEHSETDSKMFIEETKNIIPKFSVPKSDAILLANDIVNIVLHSLSSAFMLGINAKHLSSARWPMTICDTFPKAGDHHVLMEPKSERKTEYFLYSRNKKSACANDNQINVVEEETRKYPNPCEENANVLTKTISNRLQFFATERIGSLITLAFQPKGKSVVIPELENCRQDDSSFHESSQVESDMNVLKISTEPVLSQQLIDSTFASCGEKIGSTINLSQTSLIEYADLIASATLKLIKNDLDLEIQKMSPYPNNISFQENIIMSEIVDNILKILYDRRSANEILLGDKQKEKNTQLSLLRKYPLEQNQMNLEKERQKIVLEDIFMKNRETKQKEKAQLLSAVEELLRKLDQRVIQALGDLPPFNEIPHFNSKIKPDITQNNFFQSGANDIVESVLEKIYSLVVTLLYEDTKSRGEMEMLDNNENSKLLPLRETKQIGKASNPARYVVTQVYPLADSQKFSVFGNTFWQYSPSQVGKDLVQMVFNKIMNFLLLHLEESLSLEDGSDESQLPGLNTSKVSCKGSPKPSFKTGLKPRSKITSLPKCRTRQNVGHGSGAKIKSKTNLSPAEKTLKESWSNIAVGLPHILSTGDAKNVLEAKLPTSEIKIYAKDIIINILEKIVEEFEVVKQTRTMENIKALKSDHIMAASRIVNTVLQELHASNNHNVSHSVKLSYSDHIKVSQGILGAGSLAKQQSCFYLENVSSQLEQIFPKDSIFKKMFDKWQTESNDMESEKYKLLVIAENVLTEISIKAKNLEYSLSLLNLPPFEDCESRFYNHYKRVSSRPENAKAQINMFGREIVEILFEKLQLCFLSQMPTVDSKATLTNRKEYITATSKHGFPTTGMLSNLSTCNMKTKDQTSVDSSNQNVREIVQRVLDILESFVDLQFKHISKYEFSEIVKMPIESLSPVQQRLLSKKMLPKLEPLKKFSDESMSNSIVSKENIQNTLLKVHSFHSELLTYAVDIVSDMLGTIKNKLDKEISQLEPSSSSILKENTAASEIIGTLMEQCTHFSESLIKNLPKESLFQGVEKAYIVNHAELATNMNMPTSKLKEASLENNPPQRRIPNCLFDSEENMKSKYKFPPNLLSNVRSSVEDKIKSSEPMERPDSKIMSSCFGNNTQSPLSRKSVTGKFDEAVKKNSSPSEDSVLQKLSRKANDSTEAAFKQVMSFIEVGKDKNPRVFYYETPKPFIESNQIQTTVSPLKICLAAENIVNTVLSNYDFPSQLHPNESMETMKPFFISKQSPLTKISGGQKNEEISLLRMWNKRINFMFKEENPEASTGDFSLLQKWQNGRYPAKTETLKEVEVISFVDHELGPNEIHLVARHVTTSVVAHFKNFKTRVSTEEKVSIVSTLSKKKYEQKQPLRSIYGDSSIYQFCEHLTKSVIYHLTSSISDDIKKDQEKEKAWESQDGAFNKFISIHSFMFGSRSISLGELALSISEIIIEILFNGNIIEADIAQQMISIKTKYIYCPGVASADFDNLFQDLLIGVIHVLSKEIGINHHFESSGRNQSLSSLRSNSVSICSKTNTIARQTVPIDSESSTHQIDQLIQKNKLNYLAQKLDSLACSLKTHESKEVVNKVFDIVLDLFLPDECPDGDMDSDKLAKTCFPSPHNHSNQSNSLSRGNLGLSSKSVFLLNVICEKLTRTLLEKCTSTVFLDNGSSSDEISKECQLSKILQSIEDGEFDYFKGTMDCEQLQDDILDLSENLAEMNQNVLSSDSLLTIISHRLVKSLMEKLSQSLQQAPENLPSANNHLSYRTKEMKSSFTKAQGPQLIELGQTKSSLGFMSYDGNYLKEPLENPIMVGSKTKEPFGKQCTVKSSFLKRQESKEINAIVITNKLHQKDMNTTVFSATFLEEIISELFFNLSTSLWGKCNNITEACLNEINTLLVNNVVTGFNNAQVSVLRNDVERLCFPPVKKGAINKIVDSVYYDVLHQYELKVTCGNNMTYDNTSLAEQITNGILLEILDYQLPSCFRGKLPFQSYGPLKAEIILQKLQNNLRKFICQTKSSATYSTMLSQSFLEDVIRRLLSQLIPPLSKVSSMEKKYLMSSDFNEMSECIINKVISAISKHKIGFTICDNQYLCLGKNLEIMVNSVYGNILKMSESLGSIQKSIISRSPIIVDQITSFIIQEIIDNHLQPFLGGEVLPRPASPPDEVSHMVKQVISEVIKTSRPQQPLPFNIHPDSFVRKIVTRLLSKIFSPKPNTEVELEEMAQKIVNLINNHSEKSKIHILCDEKEQPYPSLDLDIVDELVTSVYRNVLKQLGLDPDIDKEFKDNEVFLENIANLIVANISDSLLHPFFSGDLSASSYSIPMVETIVQDVITNVSKSTKANQSSPPYNTLLPYTFLEDMIKVLLSRLFPCESSMVSNTDAPKDVSRENFNEIASNLISDIRMKISQHEIRFSKDEEENKFVYSEDDVQHLVDSVFENISQNSGSQELAEQNITSSNDVLIDRIAGFIIKYICQKHLLPFLEEKSLSSSPYMQFDDEQRQLFYVSAYSSDFLEDVICGALSKIFHRVVGIVQTKSGRHSEDELFDKAEQLIHLIIGEFSKAQISIVDNAEKQLYLPPVENDVLKKIIDTIYSKVLQEYEMEKIPGKDFLNDTMTLAAKVTKVILAEIFDFQIHPDVIENLPFKSYSKLNANALIKRVQHDISKSLFRRKTSTKYTTMLPHTHLEKIVTHLISQMSPFDSSLEHSDNSPSDLNKTVIKLITEIMSIISKHAICIIKDGNEKQNTISEKDVQSMIDSIYADLSYSNLYQSLTKDKKGISNVPVSKIASFIIKEIFNHHLQSFLSGDKTLLSASVDRTYKQKELDPKQRKLSFIVNSAVFLEDVISELLCKILYAFTNNVSAAENPERAKARITDIVTTLVKSIILEFDTSEILVADSIDENLYFSEGYKEMVQKTVNIIYEKILGEYKSLIQVYKAIQSDTNSFGKKIYNLLLEEIYDYQMQSLISGELLSSSYSSLRADNIIRNVLNIIMKDSCAFPSCVTVLPRSLLEDMIYKLLVHIFPSSSTENELKEEEFPPDYDSVDAASKLTDEIIKEISEHEIRLATAEENAESIQLEAIENFTDSVCNNILKNSEFQAEVQKDADKNQGSFLSRIASFILKEIVNHHLQPFLNDEESCSSDHASVLAKSGKEKTQPSLYSATFLEDVIVDLVHKFCADPTIIEDSTKKEMPEPDIVGLAIKFANSLIGEFRKSEIKVLPHAEEIFPFPPIDKEAVDKISNFVYDQFIGKYSSDDIPKNNSNIVVEMIATLAQKAISAFKIQPLFSGNWSSTFFSFLDPDNITQRVQHLPQKTTQLTRCLKGNQLTLPEHSYEHSSLSSVQKNTVDTLEIDRNVMNRTKSIKTKDTSMRKIDIQNPVVNSVTTVLKGNMINLRSASATCVANKKKESVNRLRIPTQKCSDNISKITSTTNIKRKGTQELNFSKILKDNGIEERKVEKGYGNELHTHISVATDNTEYEKEGIKPDIEIENVKKIDSTEESSLKKDGVAFHLSYLNTKQRNIGTTTDKTLERLQKPTNEKGKDSSAHIDMDEEQHSEYEYVENVIENIYENVLPIPSQEPAHFSKHRYSKISQGDTALNVIKNIDKDFAPSFITKDLSPSINKNVPAKMKEEKEREKEKGIEKEKEKEMEREKDTEKERTRENEKQKLKEKEIINESSNPDQPQDLPEGKPSIFPATFLEDVITEMVNKLIFSSSPETQACDEYPNVHDYKNQVELYDTAMKLIDSLLKEFSDAHIKVFRPDKKNQSFPPAGKLSSVSKAPPSYKEPTTDKASSSIKNKATEKMPHTHKQLSSDEKPFLDKMLSIDKTLVNKVVHSSICNILKEYKSQDSICKNINSNGEDLAKKLTSAVINEIFQHQLNLKTCDNVPVSACLPLESRDICKKVQKVAQTASKECQTSSPYTIILSYKFLEDVIAALLSKIFSTISNTSPKVKASEGSILTELDFLQMKLLNTVAIGISKSEDINIQYVESLHPNDDEIIQLIVQSIYNNLLPQFGSQEIIQNCVISGCRILSETLVDLIIQEIAGNQLQKYFCGELSTYQYSEVDSIVENILKDVIQTTGVPPPEPSQVKLSYNIIEEIAVKFLSKLLSVFPKEQKERTTPRETEVQRIISKILKSIQEFISKSKIKLIQPAKEFPTVPLADNASIEKVVNAVYTNILNHSGSYTSIFKDLMGNSNVLSDIIGFLMVREISNSEFQPQIEKEVSSTELVLEAVKVMEKVIKITDEFKFQDKSSSQKFSMLDGKFLEEILALLSAKLVRTPSASSKDTSDMSQPKLNKIASQLTKSVTAEISRSNINLTNPANPGKHFSNPENTEMVSQVVNSVYSNVLQYSGTNKEIYNVKDTKILLPDKVASLIIDEVLNFPLSTDSTKSADSGLFGDLDLNRIVEKAQVHAVKMMPDLHKESDQYFYEEEFPIKIVPHVGKKPIKIDPNIVSEHLAVISVKTKPLEKIKMECIKRTGHSIAELRKASLNGRSYSSLDSYTVGNKKKERRISLNMTGRLDVKPLEAVCRNSFQNVRKPDITKVELLKDVHCKRDLITRLVAHDIDHGDSESTTGEVISDEDEIVLGEVIGQEECIRELSECQVKEVMKTPASKAASPKTTVSTGSLKRFLALSKCCQPTYSANIESIEAISNLRIESNESQVKRAVAKLDMATTKILTETNTSREKKLQCKKEERVVIAEPTHYLLHRIMSSSSYNQEDFISTVSETEDYSPDPSATILEESCRERKPENAGSVKFITIFEGTNDVIGSRYSSKEAISETPKPNVSKQGSNMLAKVSSVLSKVFSRPNTDITKSSSPSNQNK</sequence>
<feature type="compositionally biased region" description="Basic and acidic residues" evidence="2">
    <location>
        <begin position="5722"/>
        <end position="5768"/>
    </location>
</feature>
<feature type="compositionally biased region" description="Polar residues" evidence="2">
    <location>
        <begin position="3220"/>
        <end position="3237"/>
    </location>
</feature>
<name>G1SPA9_RABIT</name>